<proteinExistence type="predicted"/>
<evidence type="ECO:0000313" key="1">
    <source>
        <dbReference type="EMBL" id="EPS92686.1"/>
    </source>
</evidence>
<gene>
    <name evidence="1" type="ORF">FOMPIDRAFT_1026723</name>
</gene>
<reference evidence="1 2" key="1">
    <citation type="journal article" date="2012" name="Science">
        <title>The Paleozoic origin of enzymatic lignin decomposition reconstructed from 31 fungal genomes.</title>
        <authorList>
            <person name="Floudas D."/>
            <person name="Binder M."/>
            <person name="Riley R."/>
            <person name="Barry K."/>
            <person name="Blanchette R.A."/>
            <person name="Henrissat B."/>
            <person name="Martinez A.T."/>
            <person name="Otillar R."/>
            <person name="Spatafora J.W."/>
            <person name="Yadav J.S."/>
            <person name="Aerts A."/>
            <person name="Benoit I."/>
            <person name="Boyd A."/>
            <person name="Carlson A."/>
            <person name="Copeland A."/>
            <person name="Coutinho P.M."/>
            <person name="de Vries R.P."/>
            <person name="Ferreira P."/>
            <person name="Findley K."/>
            <person name="Foster B."/>
            <person name="Gaskell J."/>
            <person name="Glotzer D."/>
            <person name="Gorecki P."/>
            <person name="Heitman J."/>
            <person name="Hesse C."/>
            <person name="Hori C."/>
            <person name="Igarashi K."/>
            <person name="Jurgens J.A."/>
            <person name="Kallen N."/>
            <person name="Kersten P."/>
            <person name="Kohler A."/>
            <person name="Kuees U."/>
            <person name="Kumar T.K.A."/>
            <person name="Kuo A."/>
            <person name="LaButti K."/>
            <person name="Larrondo L.F."/>
            <person name="Lindquist E."/>
            <person name="Ling A."/>
            <person name="Lombard V."/>
            <person name="Lucas S."/>
            <person name="Lundell T."/>
            <person name="Martin R."/>
            <person name="McLaughlin D.J."/>
            <person name="Morgenstern I."/>
            <person name="Morin E."/>
            <person name="Murat C."/>
            <person name="Nagy L.G."/>
            <person name="Nolan M."/>
            <person name="Ohm R.A."/>
            <person name="Patyshakuliyeva A."/>
            <person name="Rokas A."/>
            <person name="Ruiz-Duenas F.J."/>
            <person name="Sabat G."/>
            <person name="Salamov A."/>
            <person name="Samejima M."/>
            <person name="Schmutz J."/>
            <person name="Slot J.C."/>
            <person name="St John F."/>
            <person name="Stenlid J."/>
            <person name="Sun H."/>
            <person name="Sun S."/>
            <person name="Syed K."/>
            <person name="Tsang A."/>
            <person name="Wiebenga A."/>
            <person name="Young D."/>
            <person name="Pisabarro A."/>
            <person name="Eastwood D.C."/>
            <person name="Martin F."/>
            <person name="Cullen D."/>
            <person name="Grigoriev I.V."/>
            <person name="Hibbett D.S."/>
        </authorList>
    </citation>
    <scope>NUCLEOTIDE SEQUENCE</scope>
    <source>
        <strain evidence="2">FP-58527</strain>
    </source>
</reference>
<dbReference type="HOGENOM" id="CLU_2405307_0_0_1"/>
<dbReference type="EMBL" id="KE504391">
    <property type="protein sequence ID" value="EPS92686.1"/>
    <property type="molecule type" value="Genomic_DNA"/>
</dbReference>
<keyword evidence="2" id="KW-1185">Reference proteome</keyword>
<name>S8DGQ8_FOMSC</name>
<dbReference type="Proteomes" id="UP000015241">
    <property type="component" value="Unassembled WGS sequence"/>
</dbReference>
<evidence type="ECO:0000313" key="2">
    <source>
        <dbReference type="Proteomes" id="UP000015241"/>
    </source>
</evidence>
<organism evidence="1 2">
    <name type="scientific">Fomitopsis schrenkii</name>
    <name type="common">Brown rot fungus</name>
    <dbReference type="NCBI Taxonomy" id="2126942"/>
    <lineage>
        <taxon>Eukaryota</taxon>
        <taxon>Fungi</taxon>
        <taxon>Dikarya</taxon>
        <taxon>Basidiomycota</taxon>
        <taxon>Agaricomycotina</taxon>
        <taxon>Agaricomycetes</taxon>
        <taxon>Polyporales</taxon>
        <taxon>Fomitopsis</taxon>
    </lineage>
</organism>
<dbReference type="AlphaFoldDB" id="S8DGQ8"/>
<protein>
    <submittedName>
        <fullName evidence="1">Uncharacterized protein</fullName>
    </submittedName>
</protein>
<dbReference type="InParanoid" id="S8DGQ8"/>
<feature type="non-terminal residue" evidence="1">
    <location>
        <position position="1"/>
    </location>
</feature>
<accession>S8DGQ8</accession>
<sequence length="93" mass="9949">QGSRSPCSLSYRKSSGGASLLLWGSLCGGCRLPMQPGSVRRDLVLWPARPSPLVPGTLVVDASRAIPLLVTRLRICREPGGALCPFHRVQIAQ</sequence>